<protein>
    <recommendedName>
        <fullName evidence="1">site-specific DNA-methyltransferase (adenine-specific)</fullName>
        <ecNumber evidence="1">2.1.1.72</ecNumber>
    </recommendedName>
</protein>
<evidence type="ECO:0000313" key="5">
    <source>
        <dbReference type="EMBL" id="MST61831.1"/>
    </source>
</evidence>
<dbReference type="EC" id="2.1.1.72" evidence="1"/>
<dbReference type="Gene3D" id="3.40.50.150">
    <property type="entry name" value="Vaccinia Virus protein VP39"/>
    <property type="match status" value="1"/>
</dbReference>
<evidence type="ECO:0000256" key="1">
    <source>
        <dbReference type="ARBA" id="ARBA00011900"/>
    </source>
</evidence>
<accession>A0A6N7X136</accession>
<comment type="catalytic activity">
    <reaction evidence="4">
        <text>a 2'-deoxyadenosine in DNA + S-adenosyl-L-methionine = an N(6)-methyl-2'-deoxyadenosine in DNA + S-adenosyl-L-homocysteine + H(+)</text>
        <dbReference type="Rhea" id="RHEA:15197"/>
        <dbReference type="Rhea" id="RHEA-COMP:12418"/>
        <dbReference type="Rhea" id="RHEA-COMP:12419"/>
        <dbReference type="ChEBI" id="CHEBI:15378"/>
        <dbReference type="ChEBI" id="CHEBI:57856"/>
        <dbReference type="ChEBI" id="CHEBI:59789"/>
        <dbReference type="ChEBI" id="CHEBI:90615"/>
        <dbReference type="ChEBI" id="CHEBI:90616"/>
        <dbReference type="EC" id="2.1.1.72"/>
    </reaction>
</comment>
<evidence type="ECO:0000256" key="4">
    <source>
        <dbReference type="ARBA" id="ARBA00047942"/>
    </source>
</evidence>
<comment type="caution">
    <text evidence="5">The sequence shown here is derived from an EMBL/GenBank/DDBJ whole genome shotgun (WGS) entry which is preliminary data.</text>
</comment>
<keyword evidence="3" id="KW-0808">Transferase</keyword>
<evidence type="ECO:0000256" key="2">
    <source>
        <dbReference type="ARBA" id="ARBA00022603"/>
    </source>
</evidence>
<dbReference type="GO" id="GO:0032259">
    <property type="term" value="P:methylation"/>
    <property type="evidence" value="ECO:0007669"/>
    <property type="project" value="UniProtKB-KW"/>
</dbReference>
<gene>
    <name evidence="5" type="ORF">FYJ71_02430</name>
</gene>
<evidence type="ECO:0000313" key="6">
    <source>
        <dbReference type="Proteomes" id="UP000440713"/>
    </source>
</evidence>
<dbReference type="Proteomes" id="UP000440713">
    <property type="component" value="Unassembled WGS sequence"/>
</dbReference>
<dbReference type="InterPro" id="IPR029063">
    <property type="entry name" value="SAM-dependent_MTases_sf"/>
</dbReference>
<sequence>MDHYKSGQKFWDSLSKKKCKAEGIYYTSSDIVNFMIDITFDAIIRNKIYKKEGLINLKILDIASGSGFFYFEVIDRFLNFRKNELEEFGDNILRVSKSIDSHLSYGEELSIEDTLIKIKDSVFAIEKDRIS</sequence>
<reference evidence="5 6" key="1">
    <citation type="submission" date="2019-08" db="EMBL/GenBank/DDBJ databases">
        <title>In-depth cultivation of the pig gut microbiome towards novel bacterial diversity and tailored functional studies.</title>
        <authorList>
            <person name="Wylensek D."/>
            <person name="Hitch T.C.A."/>
            <person name="Clavel T."/>
        </authorList>
    </citation>
    <scope>NUCLEOTIDE SEQUENCE [LARGE SCALE GENOMIC DNA]</scope>
    <source>
        <strain evidence="5 6">WCA-SAB-591-4A-A</strain>
    </source>
</reference>
<dbReference type="GO" id="GO:0009007">
    <property type="term" value="F:site-specific DNA-methyltransferase (adenine-specific) activity"/>
    <property type="evidence" value="ECO:0007669"/>
    <property type="project" value="UniProtKB-EC"/>
</dbReference>
<evidence type="ECO:0000256" key="3">
    <source>
        <dbReference type="ARBA" id="ARBA00022679"/>
    </source>
</evidence>
<dbReference type="AlphaFoldDB" id="A0A6N7X136"/>
<keyword evidence="6" id="KW-1185">Reference proteome</keyword>
<organism evidence="5 6">
    <name type="scientific">Peptostreptococcus porci</name>
    <dbReference type="NCBI Taxonomy" id="2652282"/>
    <lineage>
        <taxon>Bacteria</taxon>
        <taxon>Bacillati</taxon>
        <taxon>Bacillota</taxon>
        <taxon>Clostridia</taxon>
        <taxon>Peptostreptococcales</taxon>
        <taxon>Peptostreptococcaceae</taxon>
        <taxon>Peptostreptococcus</taxon>
    </lineage>
</organism>
<dbReference type="PANTHER" id="PTHR33841:SF1">
    <property type="entry name" value="DNA METHYLTRANSFERASE A"/>
    <property type="match status" value="1"/>
</dbReference>
<dbReference type="PANTHER" id="PTHR33841">
    <property type="entry name" value="DNA METHYLTRANSFERASE YEEA-RELATED"/>
    <property type="match status" value="1"/>
</dbReference>
<name>A0A6N7X136_9FIRM</name>
<dbReference type="EMBL" id="VUNE01000001">
    <property type="protein sequence ID" value="MST61831.1"/>
    <property type="molecule type" value="Genomic_DNA"/>
</dbReference>
<keyword evidence="2" id="KW-0489">Methyltransferase</keyword>
<dbReference type="SUPFAM" id="SSF53335">
    <property type="entry name" value="S-adenosyl-L-methionine-dependent methyltransferases"/>
    <property type="match status" value="1"/>
</dbReference>
<proteinExistence type="predicted"/>
<dbReference type="InterPro" id="IPR050953">
    <property type="entry name" value="N4_N6_ade-DNA_methylase"/>
</dbReference>